<name>A0A7Z0D4B9_9MICO</name>
<dbReference type="CDD" id="cd04301">
    <property type="entry name" value="NAT_SF"/>
    <property type="match status" value="1"/>
</dbReference>
<organism evidence="4 5">
    <name type="scientific">Spelaeicoccus albus</name>
    <dbReference type="NCBI Taxonomy" id="1280376"/>
    <lineage>
        <taxon>Bacteria</taxon>
        <taxon>Bacillati</taxon>
        <taxon>Actinomycetota</taxon>
        <taxon>Actinomycetes</taxon>
        <taxon>Micrococcales</taxon>
        <taxon>Brevibacteriaceae</taxon>
        <taxon>Spelaeicoccus</taxon>
    </lineage>
</organism>
<reference evidence="4 5" key="1">
    <citation type="submission" date="2020-07" db="EMBL/GenBank/DDBJ databases">
        <title>Sequencing the genomes of 1000 actinobacteria strains.</title>
        <authorList>
            <person name="Klenk H.-P."/>
        </authorList>
    </citation>
    <scope>NUCLEOTIDE SEQUENCE [LARGE SCALE GENOMIC DNA]</scope>
    <source>
        <strain evidence="4 5">DSM 26341</strain>
    </source>
</reference>
<dbReference type="AlphaFoldDB" id="A0A7Z0D4B9"/>
<dbReference type="RefSeq" id="WP_179428960.1">
    <property type="nucleotide sequence ID" value="NZ_JACBZP010000001.1"/>
</dbReference>
<dbReference type="PANTHER" id="PTHR43877:SF2">
    <property type="entry name" value="AMINOALKYLPHOSPHONATE N-ACETYLTRANSFERASE-RELATED"/>
    <property type="match status" value="1"/>
</dbReference>
<dbReference type="Proteomes" id="UP000539111">
    <property type="component" value="Unassembled WGS sequence"/>
</dbReference>
<dbReference type="PANTHER" id="PTHR43877">
    <property type="entry name" value="AMINOALKYLPHOSPHONATE N-ACETYLTRANSFERASE-RELATED-RELATED"/>
    <property type="match status" value="1"/>
</dbReference>
<protein>
    <submittedName>
        <fullName evidence="4">GNAT superfamily N-acetyltransferase</fullName>
    </submittedName>
</protein>
<dbReference type="Pfam" id="PF00583">
    <property type="entry name" value="Acetyltransf_1"/>
    <property type="match status" value="1"/>
</dbReference>
<keyword evidence="1 4" id="KW-0808">Transferase</keyword>
<proteinExistence type="predicted"/>
<keyword evidence="2" id="KW-0012">Acyltransferase</keyword>
<accession>A0A7Z0D4B9</accession>
<dbReference type="PROSITE" id="PS51186">
    <property type="entry name" value="GNAT"/>
    <property type="match status" value="1"/>
</dbReference>
<evidence type="ECO:0000313" key="4">
    <source>
        <dbReference type="EMBL" id="NYI68639.1"/>
    </source>
</evidence>
<evidence type="ECO:0000313" key="5">
    <source>
        <dbReference type="Proteomes" id="UP000539111"/>
    </source>
</evidence>
<evidence type="ECO:0000256" key="1">
    <source>
        <dbReference type="ARBA" id="ARBA00022679"/>
    </source>
</evidence>
<dbReference type="InterPro" id="IPR050832">
    <property type="entry name" value="Bact_Acetyltransf"/>
</dbReference>
<evidence type="ECO:0000259" key="3">
    <source>
        <dbReference type="PROSITE" id="PS51186"/>
    </source>
</evidence>
<keyword evidence="5" id="KW-1185">Reference proteome</keyword>
<dbReference type="InterPro" id="IPR000182">
    <property type="entry name" value="GNAT_dom"/>
</dbReference>
<dbReference type="InterPro" id="IPR016181">
    <property type="entry name" value="Acyl_CoA_acyltransferase"/>
</dbReference>
<gene>
    <name evidence="4" type="ORF">BJY26_002945</name>
</gene>
<dbReference type="GO" id="GO:0016747">
    <property type="term" value="F:acyltransferase activity, transferring groups other than amino-acyl groups"/>
    <property type="evidence" value="ECO:0007669"/>
    <property type="project" value="InterPro"/>
</dbReference>
<comment type="caution">
    <text evidence="4">The sequence shown here is derived from an EMBL/GenBank/DDBJ whole genome shotgun (WGS) entry which is preliminary data.</text>
</comment>
<sequence length="193" mass="20977">MSRSDFETTGATMRDIDEYVALVQSAYRGESSRAGWTTEAQLLTGARLNAELAGATIADPGSAVLLLRTRPAGALRACVQITDEGAHVAYLGTLAVEPRRQGTGIGSRLISIAEGYARREFGADTVRLTVLRQRSDLIAFYRRRGYAPTGRTEPFPYGDTRVGTPLRDDLEFVELKKRICDALTHVDDPAGDA</sequence>
<dbReference type="SUPFAM" id="SSF55729">
    <property type="entry name" value="Acyl-CoA N-acyltransferases (Nat)"/>
    <property type="match status" value="1"/>
</dbReference>
<dbReference type="EMBL" id="JACBZP010000001">
    <property type="protein sequence ID" value="NYI68639.1"/>
    <property type="molecule type" value="Genomic_DNA"/>
</dbReference>
<evidence type="ECO:0000256" key="2">
    <source>
        <dbReference type="ARBA" id="ARBA00023315"/>
    </source>
</evidence>
<dbReference type="Gene3D" id="3.40.630.30">
    <property type="match status" value="1"/>
</dbReference>
<feature type="domain" description="N-acetyltransferase" evidence="3">
    <location>
        <begin position="6"/>
        <end position="171"/>
    </location>
</feature>